<keyword evidence="4 8" id="KW-0812">Transmembrane</keyword>
<feature type="region of interest" description="Disordered" evidence="7">
    <location>
        <begin position="669"/>
        <end position="709"/>
    </location>
</feature>
<dbReference type="PRINTS" id="PR00171">
    <property type="entry name" value="SUGRTRNSPORT"/>
</dbReference>
<keyword evidence="3" id="KW-0813">Transport</keyword>
<sequence>MLSLQDHEAQSRRAFALSLVEASLVVRPRLNLWTLPSTFRARDIASTDPLQSRDADLIALRIFLIYNMTSNVVVSFNLHSLRRPRLIGMAEPASHRRWPPCQRHHCSSTQRNKSPRPLLRYGCTENCFGDEERMAGNEKPLDGGDTPPELNKTEHGEVDNSPIRLLQPRTIAMALIVSIGGLIFGYDTGQISGFLLMDDFLERFADQPGPSFSNWKEGTITGLLSIGTLFGALASAPIADIFGRRVCIVTWNLMFCVGVIVQITTMDDTWYQVALGRWVAGLGVGGLSVLTPMYQSETAPRQVRGAMVSMYQLFITLGIFLADCINYGTKSNSTAYAWKLPLGIGFIWPVIMGVGICFLSESPRWDYRHGRIERARETLSKSYGVSQNHWEVNREMAEIREKLEAEQAGGGQHKWYEIFTGPRMAYRTLLGITLQALQQLTGANFFFYYGTTIFASVGLNDSYITAMILGGVNFGMTFPGLWVVETFGRRRALITGALWMFICFLIFASVGHFQLHRGINEEQAGTVMIVFACLFIAGYAMTWGPIIWAVIGEIFPTRYRATCMGISSCSNWIFNFLISFFSPYITSAIDYRYGYVFAGCCFAGAFVVFFFLNESRGRSLEEIDTMYILHVAPWKSTKWEAPEGEDLVTADALHLAPGARNIRKQNAAGMEGEQRLEELPEATDEHGIHDLSGTGYEPEGHGVRGNSVS</sequence>
<dbReference type="PROSITE" id="PS50850">
    <property type="entry name" value="MFS"/>
    <property type="match status" value="1"/>
</dbReference>
<dbReference type="EMBL" id="QWIK01000499">
    <property type="protein sequence ID" value="RMY05156.1"/>
    <property type="molecule type" value="Genomic_DNA"/>
</dbReference>
<evidence type="ECO:0000256" key="3">
    <source>
        <dbReference type="ARBA" id="ARBA00022448"/>
    </source>
</evidence>
<dbReference type="Proteomes" id="UP000282582">
    <property type="component" value="Unassembled WGS sequence"/>
</dbReference>
<feature type="transmembrane region" description="Helical" evidence="8">
    <location>
        <begin position="593"/>
        <end position="612"/>
    </location>
</feature>
<organism evidence="10 12">
    <name type="scientific">Hortaea werneckii</name>
    <name type="common">Black yeast</name>
    <name type="synonym">Cladosporium werneckii</name>
    <dbReference type="NCBI Taxonomy" id="91943"/>
    <lineage>
        <taxon>Eukaryota</taxon>
        <taxon>Fungi</taxon>
        <taxon>Dikarya</taxon>
        <taxon>Ascomycota</taxon>
        <taxon>Pezizomycotina</taxon>
        <taxon>Dothideomycetes</taxon>
        <taxon>Dothideomycetidae</taxon>
        <taxon>Mycosphaerellales</taxon>
        <taxon>Teratosphaeriaceae</taxon>
        <taxon>Hortaea</taxon>
    </lineage>
</organism>
<feature type="transmembrane region" description="Helical" evidence="8">
    <location>
        <begin position="246"/>
        <end position="263"/>
    </location>
</feature>
<evidence type="ECO:0000256" key="5">
    <source>
        <dbReference type="ARBA" id="ARBA00022989"/>
    </source>
</evidence>
<dbReference type="GO" id="GO:0016020">
    <property type="term" value="C:membrane"/>
    <property type="evidence" value="ECO:0007669"/>
    <property type="project" value="UniProtKB-SubCell"/>
</dbReference>
<feature type="transmembrane region" description="Helical" evidence="8">
    <location>
        <begin position="527"/>
        <end position="551"/>
    </location>
</feature>
<dbReference type="VEuPathDB" id="FungiDB:BTJ68_04680"/>
<dbReference type="FunFam" id="1.20.1250.20:FF:000044">
    <property type="entry name" value="Hexose transporter Hxt3p"/>
    <property type="match status" value="1"/>
</dbReference>
<evidence type="ECO:0000313" key="12">
    <source>
        <dbReference type="Proteomes" id="UP000281245"/>
    </source>
</evidence>
<evidence type="ECO:0000256" key="1">
    <source>
        <dbReference type="ARBA" id="ARBA00004141"/>
    </source>
</evidence>
<evidence type="ECO:0000256" key="2">
    <source>
        <dbReference type="ARBA" id="ARBA00010992"/>
    </source>
</evidence>
<comment type="subcellular location">
    <subcellularLocation>
        <location evidence="1">Membrane</location>
        <topology evidence="1">Multi-pass membrane protein</topology>
    </subcellularLocation>
</comment>
<proteinExistence type="inferred from homology"/>
<feature type="transmembrane region" description="Helical" evidence="8">
    <location>
        <begin position="462"/>
        <end position="484"/>
    </location>
</feature>
<feature type="transmembrane region" description="Helical" evidence="8">
    <location>
        <begin position="220"/>
        <end position="239"/>
    </location>
</feature>
<evidence type="ECO:0000256" key="7">
    <source>
        <dbReference type="SAM" id="MobiDB-lite"/>
    </source>
</evidence>
<dbReference type="PANTHER" id="PTHR48022:SF39">
    <property type="entry name" value="MONOSACCHARIDE TRANSPORTER, PUTATIVE-RELATED"/>
    <property type="match status" value="1"/>
</dbReference>
<comment type="caution">
    <text evidence="10">The sequence shown here is derived from an EMBL/GenBank/DDBJ whole genome shotgun (WGS) entry which is preliminary data.</text>
</comment>
<gene>
    <name evidence="11" type="ORF">D0868_06560</name>
    <name evidence="10" type="ORF">D0869_08638</name>
</gene>
<dbReference type="PROSITE" id="PS00217">
    <property type="entry name" value="SUGAR_TRANSPORT_2"/>
    <property type="match status" value="1"/>
</dbReference>
<dbReference type="EMBL" id="QWIJ01000759">
    <property type="protein sequence ID" value="RMX78990.1"/>
    <property type="molecule type" value="Genomic_DNA"/>
</dbReference>
<dbReference type="PANTHER" id="PTHR48022">
    <property type="entry name" value="PLASTIDIC GLUCOSE TRANSPORTER 4"/>
    <property type="match status" value="1"/>
</dbReference>
<dbReference type="PROSITE" id="PS00216">
    <property type="entry name" value="SUGAR_TRANSPORT_1"/>
    <property type="match status" value="1"/>
</dbReference>
<dbReference type="InterPro" id="IPR036259">
    <property type="entry name" value="MFS_trans_sf"/>
</dbReference>
<evidence type="ECO:0000256" key="4">
    <source>
        <dbReference type="ARBA" id="ARBA00022692"/>
    </source>
</evidence>
<feature type="transmembrane region" description="Helical" evidence="8">
    <location>
        <begin position="58"/>
        <end position="78"/>
    </location>
</feature>
<dbReference type="CDD" id="cd17356">
    <property type="entry name" value="MFS_HXT"/>
    <property type="match status" value="1"/>
</dbReference>
<dbReference type="InterPro" id="IPR005829">
    <property type="entry name" value="Sugar_transporter_CS"/>
</dbReference>
<dbReference type="InterPro" id="IPR020846">
    <property type="entry name" value="MFS_dom"/>
</dbReference>
<accession>A0A3M6WL27</accession>
<name>A0A3M6WL27_HORWE</name>
<keyword evidence="5 8" id="KW-1133">Transmembrane helix</keyword>
<dbReference type="Pfam" id="PF00083">
    <property type="entry name" value="Sugar_tr"/>
    <property type="match status" value="1"/>
</dbReference>
<protein>
    <recommendedName>
        <fullName evidence="9">Major facilitator superfamily (MFS) profile domain-containing protein</fullName>
    </recommendedName>
</protein>
<feature type="transmembrane region" description="Helical" evidence="8">
    <location>
        <begin position="170"/>
        <end position="186"/>
    </location>
</feature>
<dbReference type="SUPFAM" id="SSF103473">
    <property type="entry name" value="MFS general substrate transporter"/>
    <property type="match status" value="1"/>
</dbReference>
<dbReference type="AlphaFoldDB" id="A0A3M6WL27"/>
<evidence type="ECO:0000313" key="13">
    <source>
        <dbReference type="Proteomes" id="UP000282582"/>
    </source>
</evidence>
<feature type="transmembrane region" description="Helical" evidence="8">
    <location>
        <begin position="306"/>
        <end position="328"/>
    </location>
</feature>
<dbReference type="OrthoDB" id="2241241at2759"/>
<dbReference type="InterPro" id="IPR050360">
    <property type="entry name" value="MFS_Sugar_Transporters"/>
</dbReference>
<evidence type="ECO:0000256" key="6">
    <source>
        <dbReference type="ARBA" id="ARBA00023136"/>
    </source>
</evidence>
<dbReference type="Gene3D" id="1.20.1250.20">
    <property type="entry name" value="MFS general substrate transporter like domains"/>
    <property type="match status" value="1"/>
</dbReference>
<dbReference type="InterPro" id="IPR003663">
    <property type="entry name" value="Sugar/inositol_transpt"/>
</dbReference>
<dbReference type="NCBIfam" id="TIGR00879">
    <property type="entry name" value="SP"/>
    <property type="match status" value="1"/>
</dbReference>
<dbReference type="Proteomes" id="UP000281245">
    <property type="component" value="Unassembled WGS sequence"/>
</dbReference>
<keyword evidence="6 8" id="KW-0472">Membrane</keyword>
<feature type="transmembrane region" description="Helical" evidence="8">
    <location>
        <begin position="496"/>
        <end position="515"/>
    </location>
</feature>
<evidence type="ECO:0000259" key="9">
    <source>
        <dbReference type="PROSITE" id="PS50850"/>
    </source>
</evidence>
<evidence type="ECO:0000256" key="8">
    <source>
        <dbReference type="SAM" id="Phobius"/>
    </source>
</evidence>
<feature type="transmembrane region" description="Helical" evidence="8">
    <location>
        <begin position="340"/>
        <end position="359"/>
    </location>
</feature>
<feature type="domain" description="Major facilitator superfamily (MFS) profile" evidence="9">
    <location>
        <begin position="173"/>
        <end position="616"/>
    </location>
</feature>
<dbReference type="GO" id="GO:0005351">
    <property type="term" value="F:carbohydrate:proton symporter activity"/>
    <property type="evidence" value="ECO:0007669"/>
    <property type="project" value="TreeGrafter"/>
</dbReference>
<comment type="similarity">
    <text evidence="2">Belongs to the major facilitator superfamily. Sugar transporter (TC 2.A.1.1) family.</text>
</comment>
<feature type="compositionally biased region" description="Basic and acidic residues" evidence="7">
    <location>
        <begin position="672"/>
        <end position="689"/>
    </location>
</feature>
<dbReference type="InterPro" id="IPR005828">
    <property type="entry name" value="MFS_sugar_transport-like"/>
</dbReference>
<feature type="transmembrane region" description="Helical" evidence="8">
    <location>
        <begin position="275"/>
        <end position="294"/>
    </location>
</feature>
<feature type="region of interest" description="Disordered" evidence="7">
    <location>
        <begin position="134"/>
        <end position="157"/>
    </location>
</feature>
<evidence type="ECO:0000313" key="10">
    <source>
        <dbReference type="EMBL" id="RMX78990.1"/>
    </source>
</evidence>
<reference evidence="12 13" key="1">
    <citation type="journal article" date="2018" name="BMC Genomics">
        <title>Genomic evidence for intraspecific hybridization in a clonal and extremely halotolerant yeast.</title>
        <authorList>
            <person name="Gostincar C."/>
            <person name="Stajich J.E."/>
            <person name="Zupancic J."/>
            <person name="Zalar P."/>
            <person name="Gunde-Cimerman N."/>
        </authorList>
    </citation>
    <scope>NUCLEOTIDE SEQUENCE [LARGE SCALE GENOMIC DNA]</scope>
    <source>
        <strain evidence="11 13">EXF-6654</strain>
        <strain evidence="10 12">EXF-6656</strain>
    </source>
</reference>
<evidence type="ECO:0000313" key="11">
    <source>
        <dbReference type="EMBL" id="RMY05156.1"/>
    </source>
</evidence>